<evidence type="ECO:0000313" key="4">
    <source>
        <dbReference type="EMBL" id="ARU15197.1"/>
    </source>
</evidence>
<evidence type="ECO:0000256" key="1">
    <source>
        <dbReference type="ARBA" id="ARBA00006484"/>
    </source>
</evidence>
<dbReference type="SMART" id="SM00822">
    <property type="entry name" value="PKS_KR"/>
    <property type="match status" value="1"/>
</dbReference>
<evidence type="ECO:0000256" key="2">
    <source>
        <dbReference type="ARBA" id="ARBA00023002"/>
    </source>
</evidence>
<name>A0A1Z1F918_9SPHN</name>
<dbReference type="RefSeq" id="WP_066842554.1">
    <property type="nucleotide sequence ID" value="NZ_CP019602.1"/>
</dbReference>
<keyword evidence="5" id="KW-1185">Reference proteome</keyword>
<dbReference type="OrthoDB" id="9790785at2"/>
<dbReference type="InterPro" id="IPR057326">
    <property type="entry name" value="KR_dom"/>
</dbReference>
<dbReference type="PANTHER" id="PTHR44196">
    <property type="entry name" value="DEHYDROGENASE/REDUCTASE SDR FAMILY MEMBER 7B"/>
    <property type="match status" value="1"/>
</dbReference>
<evidence type="ECO:0000313" key="5">
    <source>
        <dbReference type="Proteomes" id="UP000195807"/>
    </source>
</evidence>
<dbReference type="Proteomes" id="UP000195807">
    <property type="component" value="Chromosome"/>
</dbReference>
<dbReference type="KEGG" id="cman:A9D14_02145"/>
<sequence length="241" mass="25033">MNEQTDERPLAGQLGLVTGASRGIGEATALALAGAGMHVVLTARDDRALEAVEEKIHAAGGSATIAPLDLAEPDSVARLASAVSSRWDKLDALVINAALLPELTSVTDINGKQFSQALTVNVLATQTLLAAFHPMLKAAEAGKVIGLTSSVGANPRAYWGAYGASKAAFDTLLSCYAQENAKVSRVAAAIVDPGATRTAMRARAFPGEDPNTVKTPEVVAEKILTLLRDGFVNGIKFRVEA</sequence>
<keyword evidence="2" id="KW-0560">Oxidoreductase</keyword>
<comment type="similarity">
    <text evidence="1">Belongs to the short-chain dehydrogenases/reductases (SDR) family.</text>
</comment>
<dbReference type="InterPro" id="IPR002347">
    <property type="entry name" value="SDR_fam"/>
</dbReference>
<feature type="domain" description="Ketoreductase" evidence="3">
    <location>
        <begin position="13"/>
        <end position="196"/>
    </location>
</feature>
<protein>
    <submittedName>
        <fullName evidence="4">Oxidoreductase</fullName>
    </submittedName>
</protein>
<dbReference type="AlphaFoldDB" id="A0A1Z1F918"/>
<dbReference type="STRING" id="450378.GCA_001661675_00428"/>
<proteinExistence type="inferred from homology"/>
<organism evidence="4 5">
    <name type="scientific">Croceicoccus marinus</name>
    <dbReference type="NCBI Taxonomy" id="450378"/>
    <lineage>
        <taxon>Bacteria</taxon>
        <taxon>Pseudomonadati</taxon>
        <taxon>Pseudomonadota</taxon>
        <taxon>Alphaproteobacteria</taxon>
        <taxon>Sphingomonadales</taxon>
        <taxon>Erythrobacteraceae</taxon>
        <taxon>Croceicoccus</taxon>
    </lineage>
</organism>
<dbReference type="EMBL" id="CP019602">
    <property type="protein sequence ID" value="ARU15197.1"/>
    <property type="molecule type" value="Genomic_DNA"/>
</dbReference>
<dbReference type="InterPro" id="IPR036291">
    <property type="entry name" value="NAD(P)-bd_dom_sf"/>
</dbReference>
<evidence type="ECO:0000259" key="3">
    <source>
        <dbReference type="SMART" id="SM00822"/>
    </source>
</evidence>
<dbReference type="GO" id="GO:0016491">
    <property type="term" value="F:oxidoreductase activity"/>
    <property type="evidence" value="ECO:0007669"/>
    <property type="project" value="UniProtKB-KW"/>
</dbReference>
<reference evidence="4 5" key="1">
    <citation type="submission" date="2017-01" db="EMBL/GenBank/DDBJ databases">
        <title>Complete genome sequence of esterase-producing bacterium Croceicoccus marinus E4A9.</title>
        <authorList>
            <person name="Wu Y.-H."/>
            <person name="Cheng H."/>
            <person name="Xu L."/>
            <person name="Huo Y.-Y."/>
            <person name="Wang C.-S."/>
            <person name="Xu X.-W."/>
        </authorList>
    </citation>
    <scope>NUCLEOTIDE SEQUENCE [LARGE SCALE GENOMIC DNA]</scope>
    <source>
        <strain evidence="4 5">E4A9</strain>
    </source>
</reference>
<dbReference type="PANTHER" id="PTHR44196:SF4">
    <property type="entry name" value="SHORT CHAIN DEHYDROGENASE"/>
    <property type="match status" value="1"/>
</dbReference>
<dbReference type="SUPFAM" id="SSF51735">
    <property type="entry name" value="NAD(P)-binding Rossmann-fold domains"/>
    <property type="match status" value="1"/>
</dbReference>
<dbReference type="GO" id="GO:0016020">
    <property type="term" value="C:membrane"/>
    <property type="evidence" value="ECO:0007669"/>
    <property type="project" value="TreeGrafter"/>
</dbReference>
<dbReference type="PRINTS" id="PR00081">
    <property type="entry name" value="GDHRDH"/>
</dbReference>
<dbReference type="Gene3D" id="3.40.50.720">
    <property type="entry name" value="NAD(P)-binding Rossmann-like Domain"/>
    <property type="match status" value="1"/>
</dbReference>
<accession>A0A1Z1F918</accession>
<dbReference type="Pfam" id="PF00106">
    <property type="entry name" value="adh_short"/>
    <property type="match status" value="1"/>
</dbReference>
<gene>
    <name evidence="4" type="ORF">A9D14_02145</name>
</gene>